<protein>
    <submittedName>
        <fullName evidence="4">Iron transporter</fullName>
    </submittedName>
</protein>
<dbReference type="SUPFAM" id="SSF53807">
    <property type="entry name" value="Helical backbone' metal receptor"/>
    <property type="match status" value="1"/>
</dbReference>
<dbReference type="RefSeq" id="WP_102212273.1">
    <property type="nucleotide sequence ID" value="NZ_PNHF01000006.1"/>
</dbReference>
<evidence type="ECO:0000313" key="4">
    <source>
        <dbReference type="EMBL" id="PMC62780.1"/>
    </source>
</evidence>
<dbReference type="Pfam" id="PF01497">
    <property type="entry name" value="Peripla_BP_2"/>
    <property type="match status" value="1"/>
</dbReference>
<evidence type="ECO:0000256" key="2">
    <source>
        <dbReference type="SAM" id="SignalP"/>
    </source>
</evidence>
<feature type="signal peptide" evidence="2">
    <location>
        <begin position="1"/>
        <end position="29"/>
    </location>
</feature>
<keyword evidence="2" id="KW-0732">Signal</keyword>
<dbReference type="InterPro" id="IPR050902">
    <property type="entry name" value="ABC_Transporter_SBP"/>
</dbReference>
<gene>
    <name evidence="4" type="ORF">CJ204_03660</name>
</gene>
<dbReference type="Gene3D" id="3.40.50.1980">
    <property type="entry name" value="Nitrogenase molybdenum iron protein domain"/>
    <property type="match status" value="2"/>
</dbReference>
<comment type="caution">
    <text evidence="4">The sequence shown here is derived from an EMBL/GenBank/DDBJ whole genome shotgun (WGS) entry which is preliminary data.</text>
</comment>
<evidence type="ECO:0000256" key="1">
    <source>
        <dbReference type="ARBA" id="ARBA00008814"/>
    </source>
</evidence>
<feature type="chain" id="PRO_5039517011" evidence="2">
    <location>
        <begin position="30"/>
        <end position="364"/>
    </location>
</feature>
<dbReference type="Proteomes" id="UP000235363">
    <property type="component" value="Unassembled WGS sequence"/>
</dbReference>
<dbReference type="AlphaFoldDB" id="A0A2N6T0E5"/>
<dbReference type="PROSITE" id="PS50983">
    <property type="entry name" value="FE_B12_PBP"/>
    <property type="match status" value="1"/>
</dbReference>
<dbReference type="PANTHER" id="PTHR30535">
    <property type="entry name" value="VITAMIN B12-BINDING PROTEIN"/>
    <property type="match status" value="1"/>
</dbReference>
<feature type="domain" description="Fe/B12 periplasmic-binding" evidence="3">
    <location>
        <begin position="61"/>
        <end position="339"/>
    </location>
</feature>
<comment type="similarity">
    <text evidence="1">Belongs to the bacterial solute-binding protein 8 family.</text>
</comment>
<proteinExistence type="inferred from homology"/>
<organism evidence="4 5">
    <name type="scientific">Corynebacterium xerosis</name>
    <dbReference type="NCBI Taxonomy" id="1725"/>
    <lineage>
        <taxon>Bacteria</taxon>
        <taxon>Bacillati</taxon>
        <taxon>Actinomycetota</taxon>
        <taxon>Actinomycetes</taxon>
        <taxon>Mycobacteriales</taxon>
        <taxon>Corynebacteriaceae</taxon>
        <taxon>Corynebacterium</taxon>
    </lineage>
</organism>
<reference evidence="4 5" key="1">
    <citation type="submission" date="2017-09" db="EMBL/GenBank/DDBJ databases">
        <title>Bacterial strain isolated from the female urinary microbiota.</title>
        <authorList>
            <person name="Thomas-White K."/>
            <person name="Kumar N."/>
            <person name="Forster S."/>
            <person name="Putonti C."/>
            <person name="Lawley T."/>
            <person name="Wolfe A.J."/>
        </authorList>
    </citation>
    <scope>NUCLEOTIDE SEQUENCE [LARGE SCALE GENOMIC DNA]</scope>
    <source>
        <strain evidence="4 5">UMB0908</strain>
    </source>
</reference>
<evidence type="ECO:0000259" key="3">
    <source>
        <dbReference type="PROSITE" id="PS50983"/>
    </source>
</evidence>
<dbReference type="InterPro" id="IPR002491">
    <property type="entry name" value="ABC_transptr_periplasmic_BD"/>
</dbReference>
<evidence type="ECO:0000313" key="5">
    <source>
        <dbReference type="Proteomes" id="UP000235363"/>
    </source>
</evidence>
<dbReference type="PANTHER" id="PTHR30535:SF7">
    <property type="entry name" value="IRON(III) DICITRATE-BINDING PROTEIN"/>
    <property type="match status" value="1"/>
</dbReference>
<dbReference type="EMBL" id="PNHF01000006">
    <property type="protein sequence ID" value="PMC62780.1"/>
    <property type="molecule type" value="Genomic_DNA"/>
</dbReference>
<accession>A0A2N6T0E5</accession>
<dbReference type="PROSITE" id="PS51257">
    <property type="entry name" value="PROKAR_LIPOPROTEIN"/>
    <property type="match status" value="1"/>
</dbReference>
<sequence length="364" mass="38608">MNNSRFRSRFLAAAPIVSLSVALMLGACSSPEESTAAGGGAAEGTTVTNCGAENTYPADPSMLASDSGIISIALAAGAADNIDSVASIGADRDVLAAKHGANVVDGLEVISDKFPTLEQIVAEQPDVYFAGWNYGMSESRGVTPDLLGQRGVGTYILTESCRQEGTTQRGVVEPWKALETDLRNIGEMTGNADQAESVIDDHKRRLGALDSAPRADENPTVFVFDSGTDAIFTSGKFGAPQAIIEAAGARNHTEDIADTWVEVGWETLTAQAPDTFVFVDYDGQTFASKVEVLKSHPATRDLPAVKENRFVNLPYAMWVSSPLNIDAAEHLRRALEGFGLVPESGIDPETDLPASVDGQEYHAR</sequence>
<name>A0A2N6T0E5_9CORY</name>